<protein>
    <submittedName>
        <fullName evidence="3">Cytoplasmic trehalase</fullName>
        <ecNumber evidence="3">3.2.1.28</ecNumber>
    </submittedName>
</protein>
<evidence type="ECO:0000313" key="3">
    <source>
        <dbReference type="EMBL" id="STJ15303.1"/>
    </source>
</evidence>
<dbReference type="InterPro" id="IPR001661">
    <property type="entry name" value="Glyco_hydro_37"/>
</dbReference>
<dbReference type="Proteomes" id="UP000254716">
    <property type="component" value="Unassembled WGS sequence"/>
</dbReference>
<name>A0A376VUT7_ECOLX</name>
<accession>A0A376VUT7</accession>
<keyword evidence="2 3" id="KW-0326">Glycosidase</keyword>
<evidence type="ECO:0000256" key="2">
    <source>
        <dbReference type="ARBA" id="ARBA00023295"/>
    </source>
</evidence>
<sequence length="279" mass="31286">MLCGCRTARCSTVTGTIATRRVTNPGLRTLKPRNILVARLTRCTAIYVRGRPPVGITLPVGCVILGRLASIRTTQFIPIDLNAFLFKLESAIANISALKGEKETEALFRQKASARRDAVNRYLWDDENGIYRDYDWRREQLALFSAAAIVPLYVGMANHEQADRLANAVRSRLLTPGGILASEYETGEQWDKPNGWAPLQWMAIQGFKMYGDDLLGDEIARNWLKTVNQFYLEQHKLIEKYHIADGVPREGGGGEYPLQDGFGWTNGVVRRLIGLYGEP</sequence>
<dbReference type="GO" id="GO:0004555">
    <property type="term" value="F:alpha,alpha-trehalase activity"/>
    <property type="evidence" value="ECO:0007669"/>
    <property type="project" value="UniProtKB-EC"/>
</dbReference>
<evidence type="ECO:0000313" key="4">
    <source>
        <dbReference type="Proteomes" id="UP000254716"/>
    </source>
</evidence>
<dbReference type="EMBL" id="UGCV01000008">
    <property type="protein sequence ID" value="STJ15303.1"/>
    <property type="molecule type" value="Genomic_DNA"/>
</dbReference>
<gene>
    <name evidence="3" type="primary">treF_1</name>
    <name evidence="3" type="ORF">NCTC9081_00653</name>
</gene>
<evidence type="ECO:0000256" key="1">
    <source>
        <dbReference type="ARBA" id="ARBA00022801"/>
    </source>
</evidence>
<dbReference type="Pfam" id="PF01204">
    <property type="entry name" value="Trehalase"/>
    <property type="match status" value="1"/>
</dbReference>
<dbReference type="InterPro" id="IPR008928">
    <property type="entry name" value="6-hairpin_glycosidase_sf"/>
</dbReference>
<reference evidence="3 4" key="1">
    <citation type="submission" date="2018-06" db="EMBL/GenBank/DDBJ databases">
        <authorList>
            <consortium name="Pathogen Informatics"/>
            <person name="Doyle S."/>
        </authorList>
    </citation>
    <scope>NUCLEOTIDE SEQUENCE [LARGE SCALE GENOMIC DNA]</scope>
    <source>
        <strain evidence="3 4">NCTC9081</strain>
    </source>
</reference>
<dbReference type="SUPFAM" id="SSF48208">
    <property type="entry name" value="Six-hairpin glycosidases"/>
    <property type="match status" value="1"/>
</dbReference>
<proteinExistence type="predicted"/>
<dbReference type="AlphaFoldDB" id="A0A376VUT7"/>
<dbReference type="EC" id="3.2.1.28" evidence="3"/>
<dbReference type="PROSITE" id="PS00928">
    <property type="entry name" value="TREHALASE_2"/>
    <property type="match status" value="1"/>
</dbReference>
<dbReference type="GO" id="GO:0005993">
    <property type="term" value="P:trehalose catabolic process"/>
    <property type="evidence" value="ECO:0007669"/>
    <property type="project" value="TreeGrafter"/>
</dbReference>
<dbReference type="InterPro" id="IPR012341">
    <property type="entry name" value="6hp_glycosidase-like_sf"/>
</dbReference>
<dbReference type="Gene3D" id="1.50.10.10">
    <property type="match status" value="1"/>
</dbReference>
<dbReference type="PANTHER" id="PTHR23403:SF8">
    <property type="entry name" value="CYTOPLASMIC TREHALASE"/>
    <property type="match status" value="1"/>
</dbReference>
<keyword evidence="1 3" id="KW-0378">Hydrolase</keyword>
<dbReference type="PRINTS" id="PR00744">
    <property type="entry name" value="GLHYDRLASE37"/>
</dbReference>
<dbReference type="InterPro" id="IPR018232">
    <property type="entry name" value="Glyco_hydro_37_CS"/>
</dbReference>
<organism evidence="3 4">
    <name type="scientific">Escherichia coli</name>
    <dbReference type="NCBI Taxonomy" id="562"/>
    <lineage>
        <taxon>Bacteria</taxon>
        <taxon>Pseudomonadati</taxon>
        <taxon>Pseudomonadota</taxon>
        <taxon>Gammaproteobacteria</taxon>
        <taxon>Enterobacterales</taxon>
        <taxon>Enterobacteriaceae</taxon>
        <taxon>Escherichia</taxon>
    </lineage>
</organism>
<dbReference type="PANTHER" id="PTHR23403">
    <property type="entry name" value="TREHALASE"/>
    <property type="match status" value="1"/>
</dbReference>